<evidence type="ECO:0000256" key="1">
    <source>
        <dbReference type="SAM" id="SignalP"/>
    </source>
</evidence>
<evidence type="ECO:0000313" key="2">
    <source>
        <dbReference type="EMBL" id="MBW74618.1"/>
    </source>
</evidence>
<accession>A0A2M4DC02</accession>
<organism evidence="2">
    <name type="scientific">Anopheles darlingi</name>
    <name type="common">Mosquito</name>
    <dbReference type="NCBI Taxonomy" id="43151"/>
    <lineage>
        <taxon>Eukaryota</taxon>
        <taxon>Metazoa</taxon>
        <taxon>Ecdysozoa</taxon>
        <taxon>Arthropoda</taxon>
        <taxon>Hexapoda</taxon>
        <taxon>Insecta</taxon>
        <taxon>Pterygota</taxon>
        <taxon>Neoptera</taxon>
        <taxon>Endopterygota</taxon>
        <taxon>Diptera</taxon>
        <taxon>Nematocera</taxon>
        <taxon>Culicoidea</taxon>
        <taxon>Culicidae</taxon>
        <taxon>Anophelinae</taxon>
        <taxon>Anopheles</taxon>
    </lineage>
</organism>
<dbReference type="EMBL" id="GGFL01010440">
    <property type="protein sequence ID" value="MBW74618.1"/>
    <property type="molecule type" value="Transcribed_RNA"/>
</dbReference>
<feature type="signal peptide" evidence="1">
    <location>
        <begin position="1"/>
        <end position="29"/>
    </location>
</feature>
<keyword evidence="1" id="KW-0732">Signal</keyword>
<protein>
    <submittedName>
        <fullName evidence="2">Putative secreted protein</fullName>
    </submittedName>
</protein>
<reference evidence="2" key="1">
    <citation type="submission" date="2018-01" db="EMBL/GenBank/DDBJ databases">
        <title>An insight into the sialome of Amazonian anophelines.</title>
        <authorList>
            <person name="Ribeiro J.M."/>
            <person name="Scarpassa V."/>
            <person name="Calvo E."/>
        </authorList>
    </citation>
    <scope>NUCLEOTIDE SEQUENCE</scope>
</reference>
<sequence length="122" mass="13260">MPSNAVMMAMMMMMMMLLLLPIFVFGVSGFWVLARGIQKGNTIIGRSTGAQHIKHNSIKTHPSGFDSCAICCASYSVKHGPNGYLLHVAHGYGGVINCASGVFDALVPRPHRLSRVCYGRDF</sequence>
<dbReference type="AlphaFoldDB" id="A0A2M4DC02"/>
<proteinExistence type="predicted"/>
<name>A0A2M4DC02_ANODA</name>
<feature type="chain" id="PRO_5014727561" evidence="1">
    <location>
        <begin position="30"/>
        <end position="122"/>
    </location>
</feature>